<gene>
    <name evidence="3" type="ORF">ACFY1D_36935</name>
</gene>
<dbReference type="PANTHER" id="PTHR35010:SF2">
    <property type="entry name" value="BLL4672 PROTEIN"/>
    <property type="match status" value="1"/>
</dbReference>
<evidence type="ECO:0000256" key="1">
    <source>
        <dbReference type="SAM" id="MobiDB-lite"/>
    </source>
</evidence>
<dbReference type="Pfam" id="PF17765">
    <property type="entry name" value="MLTR_LBD"/>
    <property type="match status" value="1"/>
</dbReference>
<dbReference type="PANTHER" id="PTHR35010">
    <property type="entry name" value="BLL4672 PROTEIN-RELATED"/>
    <property type="match status" value="1"/>
</dbReference>
<accession>A0ABW6UU10</accession>
<sequence>MNKTALKGLLSERRALIAPESHGLSRPTGQGRRAPGLSQHQVDQLLHRTFGTYHRLESGNYPNPPDDLLRDVAHLFALNEQEWVSLYRYAAEKNPPGPLALSSGKEVPGVWQEAVDGIGHMAYVTDASWDLLASNRQWDDLFDGRRPPANTLRWMLFDGRAQLIDWETAWAPLVLPQMRAALAQRQTDETLLKIEEDVLADPVLAPLYREGGASIHPDGDERPIRHAVHGPGWVTMCAAQPLTAPGARLIILIYHPGTRRAHARTAMLRARTSPRLSDSWCDATG</sequence>
<proteinExistence type="predicted"/>
<feature type="domain" description="MmyB-like transcription regulator ligand binding" evidence="2">
    <location>
        <begin position="122"/>
        <end position="266"/>
    </location>
</feature>
<reference evidence="3 4" key="1">
    <citation type="submission" date="2024-10" db="EMBL/GenBank/DDBJ databases">
        <title>The Natural Products Discovery Center: Release of the First 8490 Sequenced Strains for Exploring Actinobacteria Biosynthetic Diversity.</title>
        <authorList>
            <person name="Kalkreuter E."/>
            <person name="Kautsar S.A."/>
            <person name="Yang D."/>
            <person name="Bader C.D."/>
            <person name="Teijaro C.N."/>
            <person name="Fluegel L."/>
            <person name="Davis C.M."/>
            <person name="Simpson J.R."/>
            <person name="Lauterbach L."/>
            <person name="Steele A.D."/>
            <person name="Gui C."/>
            <person name="Meng S."/>
            <person name="Li G."/>
            <person name="Viehrig K."/>
            <person name="Ye F."/>
            <person name="Su P."/>
            <person name="Kiefer A.F."/>
            <person name="Nichols A."/>
            <person name="Cepeda A.J."/>
            <person name="Yan W."/>
            <person name="Fan B."/>
            <person name="Jiang Y."/>
            <person name="Adhikari A."/>
            <person name="Zheng C.-J."/>
            <person name="Schuster L."/>
            <person name="Cowan T.M."/>
            <person name="Smanski M.J."/>
            <person name="Chevrette M.G."/>
            <person name="De Carvalho L.P.S."/>
            <person name="Shen B."/>
        </authorList>
    </citation>
    <scope>NUCLEOTIDE SEQUENCE [LARGE SCALE GENOMIC DNA]</scope>
    <source>
        <strain evidence="3 4">NPDC001390</strain>
    </source>
</reference>
<comment type="caution">
    <text evidence="3">The sequence shown here is derived from an EMBL/GenBank/DDBJ whole genome shotgun (WGS) entry which is preliminary data.</text>
</comment>
<keyword evidence="4" id="KW-1185">Reference proteome</keyword>
<dbReference type="EMBL" id="JBIAWJ010000031">
    <property type="protein sequence ID" value="MFF4526958.1"/>
    <property type="molecule type" value="Genomic_DNA"/>
</dbReference>
<feature type="region of interest" description="Disordered" evidence="1">
    <location>
        <begin position="17"/>
        <end position="36"/>
    </location>
</feature>
<dbReference type="Proteomes" id="UP001602058">
    <property type="component" value="Unassembled WGS sequence"/>
</dbReference>
<dbReference type="RefSeq" id="WP_351086290.1">
    <property type="nucleotide sequence ID" value="NZ_JBEOZG010000037.1"/>
</dbReference>
<dbReference type="InterPro" id="IPR041413">
    <property type="entry name" value="MLTR_LBD"/>
</dbReference>
<name>A0ABW6UU10_9ACTN</name>
<dbReference type="CDD" id="cd00093">
    <property type="entry name" value="HTH_XRE"/>
    <property type="match status" value="1"/>
</dbReference>
<evidence type="ECO:0000313" key="4">
    <source>
        <dbReference type="Proteomes" id="UP001602058"/>
    </source>
</evidence>
<dbReference type="Gene3D" id="3.30.450.180">
    <property type="match status" value="1"/>
</dbReference>
<evidence type="ECO:0000313" key="3">
    <source>
        <dbReference type="EMBL" id="MFF4526958.1"/>
    </source>
</evidence>
<dbReference type="InterPro" id="IPR001387">
    <property type="entry name" value="Cro/C1-type_HTH"/>
</dbReference>
<protein>
    <submittedName>
        <fullName evidence="3">XRE family transcriptional regulator</fullName>
    </submittedName>
</protein>
<evidence type="ECO:0000259" key="2">
    <source>
        <dbReference type="Pfam" id="PF17765"/>
    </source>
</evidence>
<organism evidence="3 4">
    <name type="scientific">Streptomyces bluensis</name>
    <dbReference type="NCBI Taxonomy" id="33897"/>
    <lineage>
        <taxon>Bacteria</taxon>
        <taxon>Bacillati</taxon>
        <taxon>Actinomycetota</taxon>
        <taxon>Actinomycetes</taxon>
        <taxon>Kitasatosporales</taxon>
        <taxon>Streptomycetaceae</taxon>
        <taxon>Streptomyces</taxon>
    </lineage>
</organism>